<reference evidence="2" key="1">
    <citation type="submission" date="2020-08" db="EMBL/GenBank/DDBJ databases">
        <title>Genome public.</title>
        <authorList>
            <person name="Liu C."/>
            <person name="Sun Q."/>
        </authorList>
    </citation>
    <scope>NUCLEOTIDE SEQUENCE</scope>
    <source>
        <strain evidence="2">NSJ-12</strain>
    </source>
</reference>
<dbReference type="EMBL" id="JACRSY010000029">
    <property type="protein sequence ID" value="MBC8580855.1"/>
    <property type="molecule type" value="Genomic_DNA"/>
</dbReference>
<dbReference type="RefSeq" id="WP_249333552.1">
    <property type="nucleotide sequence ID" value="NZ_JACRSY010000029.1"/>
</dbReference>
<organism evidence="2 3">
    <name type="scientific">Zhenhengia yiwuensis</name>
    <dbReference type="NCBI Taxonomy" id="2763666"/>
    <lineage>
        <taxon>Bacteria</taxon>
        <taxon>Bacillati</taxon>
        <taxon>Bacillota</taxon>
        <taxon>Clostridia</taxon>
        <taxon>Lachnospirales</taxon>
        <taxon>Lachnospiraceae</taxon>
        <taxon>Zhenhengia</taxon>
    </lineage>
</organism>
<dbReference type="AlphaFoldDB" id="A0A926EKR9"/>
<evidence type="ECO:0000313" key="2">
    <source>
        <dbReference type="EMBL" id="MBC8580855.1"/>
    </source>
</evidence>
<comment type="caution">
    <text evidence="2">The sequence shown here is derived from an EMBL/GenBank/DDBJ whole genome shotgun (WGS) entry which is preliminary data.</text>
</comment>
<evidence type="ECO:0000313" key="3">
    <source>
        <dbReference type="Proteomes" id="UP000655830"/>
    </source>
</evidence>
<proteinExistence type="predicted"/>
<protein>
    <submittedName>
        <fullName evidence="2">Uncharacterized protein</fullName>
    </submittedName>
</protein>
<keyword evidence="1" id="KW-1133">Transmembrane helix</keyword>
<feature type="transmembrane region" description="Helical" evidence="1">
    <location>
        <begin position="6"/>
        <end position="38"/>
    </location>
</feature>
<name>A0A926EKR9_9FIRM</name>
<keyword evidence="1" id="KW-0472">Membrane</keyword>
<keyword evidence="3" id="KW-1185">Reference proteome</keyword>
<evidence type="ECO:0000256" key="1">
    <source>
        <dbReference type="SAM" id="Phobius"/>
    </source>
</evidence>
<dbReference type="Proteomes" id="UP000655830">
    <property type="component" value="Unassembled WGS sequence"/>
</dbReference>
<sequence>MSIFLIVVGVIFISLTPLLYNISLLLAGILFIALSSIIENQQTLIRKNDLIIHYLKLNQSTSEENDTETD</sequence>
<gene>
    <name evidence="2" type="ORF">H8718_15155</name>
</gene>
<keyword evidence="1" id="KW-0812">Transmembrane</keyword>
<accession>A0A926EKR9</accession>